<comment type="caution">
    <text evidence="1">The sequence shown here is derived from an EMBL/GenBank/DDBJ whole genome shotgun (WGS) entry which is preliminary data.</text>
</comment>
<protein>
    <submittedName>
        <fullName evidence="1">Uncharacterized protein</fullName>
    </submittedName>
</protein>
<dbReference type="AlphaFoldDB" id="A0AAV4Y1W9"/>
<proteinExistence type="predicted"/>
<sequence length="72" mass="8203">MSSRYCFHEKSRLFENKPLLVFHLADHLIWRKHPGETLAIASPLGSLTSTLLGVNLIWKMAADKRADLESHC</sequence>
<keyword evidence="2" id="KW-1185">Reference proteome</keyword>
<accession>A0AAV4Y1W9</accession>
<name>A0AAV4Y1W9_CAEEX</name>
<organism evidence="1 2">
    <name type="scientific">Caerostris extrusa</name>
    <name type="common">Bark spider</name>
    <name type="synonym">Caerostris bankana</name>
    <dbReference type="NCBI Taxonomy" id="172846"/>
    <lineage>
        <taxon>Eukaryota</taxon>
        <taxon>Metazoa</taxon>
        <taxon>Ecdysozoa</taxon>
        <taxon>Arthropoda</taxon>
        <taxon>Chelicerata</taxon>
        <taxon>Arachnida</taxon>
        <taxon>Araneae</taxon>
        <taxon>Araneomorphae</taxon>
        <taxon>Entelegynae</taxon>
        <taxon>Araneoidea</taxon>
        <taxon>Araneidae</taxon>
        <taxon>Caerostris</taxon>
    </lineage>
</organism>
<gene>
    <name evidence="1" type="ORF">CEXT_620051</name>
</gene>
<evidence type="ECO:0000313" key="1">
    <source>
        <dbReference type="EMBL" id="GIZ00524.1"/>
    </source>
</evidence>
<dbReference type="Proteomes" id="UP001054945">
    <property type="component" value="Unassembled WGS sequence"/>
</dbReference>
<reference evidence="1 2" key="1">
    <citation type="submission" date="2021-06" db="EMBL/GenBank/DDBJ databases">
        <title>Caerostris extrusa draft genome.</title>
        <authorList>
            <person name="Kono N."/>
            <person name="Arakawa K."/>
        </authorList>
    </citation>
    <scope>NUCLEOTIDE SEQUENCE [LARGE SCALE GENOMIC DNA]</scope>
</reference>
<evidence type="ECO:0000313" key="2">
    <source>
        <dbReference type="Proteomes" id="UP001054945"/>
    </source>
</evidence>
<dbReference type="EMBL" id="BPLR01001166">
    <property type="protein sequence ID" value="GIZ00524.1"/>
    <property type="molecule type" value="Genomic_DNA"/>
</dbReference>